<dbReference type="PRINTS" id="PR00759">
    <property type="entry name" value="BASICPTASE"/>
</dbReference>
<keyword evidence="1 6" id="KW-0646">Protease inhibitor</keyword>
<reference evidence="6" key="1">
    <citation type="submission" date="2025-08" db="UniProtKB">
        <authorList>
            <consortium name="RefSeq"/>
        </authorList>
    </citation>
    <scope>IDENTIFICATION</scope>
    <source>
        <tissue evidence="6">Muscle</tissue>
    </source>
</reference>
<organism evidence="5 6">
    <name type="scientific">Limulus polyphemus</name>
    <name type="common">Atlantic horseshoe crab</name>
    <dbReference type="NCBI Taxonomy" id="6850"/>
    <lineage>
        <taxon>Eukaryota</taxon>
        <taxon>Metazoa</taxon>
        <taxon>Ecdysozoa</taxon>
        <taxon>Arthropoda</taxon>
        <taxon>Chelicerata</taxon>
        <taxon>Merostomata</taxon>
        <taxon>Xiphosura</taxon>
        <taxon>Limulidae</taxon>
        <taxon>Limulus</taxon>
    </lineage>
</organism>
<dbReference type="RefSeq" id="XP_022256390.1">
    <property type="nucleotide sequence ID" value="XM_022400682.1"/>
</dbReference>
<evidence type="ECO:0000256" key="2">
    <source>
        <dbReference type="ARBA" id="ARBA00022900"/>
    </source>
</evidence>
<dbReference type="GeneID" id="106472073"/>
<evidence type="ECO:0000256" key="1">
    <source>
        <dbReference type="ARBA" id="ARBA00022690"/>
    </source>
</evidence>
<proteinExistence type="predicted"/>
<protein>
    <submittedName>
        <fullName evidence="6">Kunitz-type serine protease inhibitor kunitoxin-Phi1-like</fullName>
    </submittedName>
</protein>
<dbReference type="InterPro" id="IPR036880">
    <property type="entry name" value="Kunitz_BPTI_sf"/>
</dbReference>
<dbReference type="InterPro" id="IPR002223">
    <property type="entry name" value="Kunitz_BPTI"/>
</dbReference>
<dbReference type="PROSITE" id="PS00280">
    <property type="entry name" value="BPTI_KUNITZ_1"/>
    <property type="match status" value="1"/>
</dbReference>
<accession>A0ABM1TKI4</accession>
<dbReference type="Pfam" id="PF00014">
    <property type="entry name" value="Kunitz_BPTI"/>
    <property type="match status" value="1"/>
</dbReference>
<keyword evidence="2 6" id="KW-0722">Serine protease inhibitor</keyword>
<dbReference type="PANTHER" id="PTHR10083:SF374">
    <property type="entry name" value="BPTI_KUNITZ INHIBITOR DOMAIN-CONTAINING PROTEIN"/>
    <property type="match status" value="1"/>
</dbReference>
<dbReference type="SMART" id="SM00131">
    <property type="entry name" value="KU"/>
    <property type="match status" value="1"/>
</dbReference>
<feature type="domain" description="BPTI/Kunitz inhibitor" evidence="4">
    <location>
        <begin position="66"/>
        <end position="116"/>
    </location>
</feature>
<dbReference type="SUPFAM" id="SSF57362">
    <property type="entry name" value="BPTI-like"/>
    <property type="match status" value="1"/>
</dbReference>
<evidence type="ECO:0000313" key="6">
    <source>
        <dbReference type="RefSeq" id="XP_022256390.1"/>
    </source>
</evidence>
<dbReference type="InterPro" id="IPR020901">
    <property type="entry name" value="Prtase_inh_Kunz-CS"/>
</dbReference>
<evidence type="ECO:0000313" key="5">
    <source>
        <dbReference type="Proteomes" id="UP000694941"/>
    </source>
</evidence>
<name>A0ABM1TKI4_LIMPO</name>
<dbReference type="PROSITE" id="PS50279">
    <property type="entry name" value="BPTI_KUNITZ_2"/>
    <property type="match status" value="1"/>
</dbReference>
<dbReference type="InterPro" id="IPR050098">
    <property type="entry name" value="TFPI/VKTCI-like"/>
</dbReference>
<dbReference type="Proteomes" id="UP000694941">
    <property type="component" value="Unplaced"/>
</dbReference>
<dbReference type="Gene3D" id="4.10.410.10">
    <property type="entry name" value="Pancreatic trypsin inhibitor Kunitz domain"/>
    <property type="match status" value="1"/>
</dbReference>
<sequence>MDLVVNHYSGIITVPATRVVYLSYMVDVVEMPTILKLVKNVRLDVGGGNPYYSTEDPYIALRNKVCSQLKEKGPCSGNLHRYYFSPTYRRCLKFIYSGCGGNNNNFKTLSECERYCGESVIRFDNSGNLFVT</sequence>
<keyword evidence="5" id="KW-1185">Reference proteome</keyword>
<keyword evidence="3" id="KW-1015">Disulfide bond</keyword>
<dbReference type="PANTHER" id="PTHR10083">
    <property type="entry name" value="KUNITZ-TYPE PROTEASE INHIBITOR-RELATED"/>
    <property type="match status" value="1"/>
</dbReference>
<dbReference type="GO" id="GO:0004867">
    <property type="term" value="F:serine-type endopeptidase inhibitor activity"/>
    <property type="evidence" value="ECO:0007669"/>
    <property type="project" value="UniProtKB-KW"/>
</dbReference>
<evidence type="ECO:0000259" key="4">
    <source>
        <dbReference type="PROSITE" id="PS50279"/>
    </source>
</evidence>
<gene>
    <name evidence="6" type="primary">LOC106472073</name>
</gene>
<evidence type="ECO:0000256" key="3">
    <source>
        <dbReference type="ARBA" id="ARBA00023157"/>
    </source>
</evidence>
<dbReference type="CDD" id="cd00109">
    <property type="entry name" value="Kunitz-type"/>
    <property type="match status" value="1"/>
</dbReference>